<comment type="caution">
    <text evidence="6">The sequence shown here is derived from an EMBL/GenBank/DDBJ whole genome shotgun (WGS) entry which is preliminary data.</text>
</comment>
<evidence type="ECO:0000313" key="7">
    <source>
        <dbReference type="Proteomes" id="UP000078459"/>
    </source>
</evidence>
<dbReference type="Gene3D" id="3.30.450.330">
    <property type="match status" value="1"/>
</dbReference>
<dbReference type="SUPFAM" id="SSF54184">
    <property type="entry name" value="Penicillin-binding protein 2x (pbp-2x), c-terminal domain"/>
    <property type="match status" value="1"/>
</dbReference>
<keyword evidence="7" id="KW-1185">Reference proteome</keyword>
<evidence type="ECO:0000256" key="2">
    <source>
        <dbReference type="ARBA" id="ARBA00022645"/>
    </source>
</evidence>
<dbReference type="GO" id="GO:0008658">
    <property type="term" value="F:penicillin binding"/>
    <property type="evidence" value="ECO:0007669"/>
    <property type="project" value="InterPro"/>
</dbReference>
<dbReference type="InterPro" id="IPR005311">
    <property type="entry name" value="PBP_dimer"/>
</dbReference>
<dbReference type="InterPro" id="IPR036138">
    <property type="entry name" value="PBP_dimer_sf"/>
</dbReference>
<feature type="domain" description="PASTA" evidence="5">
    <location>
        <begin position="642"/>
        <end position="700"/>
    </location>
</feature>
<reference evidence="6 7" key="2">
    <citation type="submission" date="2016-06" db="EMBL/GenBank/DDBJ databases">
        <title>Pedobacter psychrophilus sp. nov., isolated from Antarctic fragmentary rock.</title>
        <authorList>
            <person name="Svec P."/>
        </authorList>
    </citation>
    <scope>NUCLEOTIDE SEQUENCE [LARGE SCALE GENOMIC DNA]</scope>
    <source>
        <strain evidence="6 7">CCM 8644</strain>
    </source>
</reference>
<dbReference type="EMBL" id="LWHJ01000011">
    <property type="protein sequence ID" value="OAQ41682.1"/>
    <property type="molecule type" value="Genomic_DNA"/>
</dbReference>
<keyword evidence="2" id="KW-0121">Carboxypeptidase</keyword>
<keyword evidence="4" id="KW-0812">Transmembrane</keyword>
<dbReference type="Gene3D" id="3.90.1310.10">
    <property type="entry name" value="Penicillin-binding protein 2a (Domain 2)"/>
    <property type="match status" value="1"/>
</dbReference>
<evidence type="ECO:0000256" key="4">
    <source>
        <dbReference type="SAM" id="Phobius"/>
    </source>
</evidence>
<dbReference type="Pfam" id="PF00905">
    <property type="entry name" value="Transpeptidase"/>
    <property type="match status" value="1"/>
</dbReference>
<dbReference type="GO" id="GO:0051301">
    <property type="term" value="P:cell division"/>
    <property type="evidence" value="ECO:0007669"/>
    <property type="project" value="UniProtKB-KW"/>
</dbReference>
<name>A0A179DLL1_9SPHI</name>
<protein>
    <submittedName>
        <fullName evidence="6">Cell division protein</fullName>
    </submittedName>
</protein>
<keyword evidence="3 4" id="KW-0472">Membrane</keyword>
<dbReference type="GO" id="GO:0005886">
    <property type="term" value="C:plasma membrane"/>
    <property type="evidence" value="ECO:0007669"/>
    <property type="project" value="TreeGrafter"/>
</dbReference>
<evidence type="ECO:0000256" key="3">
    <source>
        <dbReference type="ARBA" id="ARBA00023136"/>
    </source>
</evidence>
<dbReference type="Pfam" id="PF03717">
    <property type="entry name" value="PBP_dimer"/>
    <property type="match status" value="1"/>
</dbReference>
<evidence type="ECO:0000259" key="5">
    <source>
        <dbReference type="PROSITE" id="PS51178"/>
    </source>
</evidence>
<keyword evidence="2" id="KW-0378">Hydrolase</keyword>
<dbReference type="Proteomes" id="UP000078459">
    <property type="component" value="Unassembled WGS sequence"/>
</dbReference>
<dbReference type="InterPro" id="IPR012338">
    <property type="entry name" value="Beta-lactam/transpept-like"/>
</dbReference>
<dbReference type="PANTHER" id="PTHR30627:SF1">
    <property type="entry name" value="PEPTIDOGLYCAN D,D-TRANSPEPTIDASE FTSI"/>
    <property type="match status" value="1"/>
</dbReference>
<sequence length="700" mass="76839">MNIRTNILLRVYAAFGLIILFAVAVLVKMAHVQLVQGDKYRAMADSLSTKYANVEAARGNIYSIDGSLLATSVPEYDIRMDLLAGAIEDDEVFYSKVDSLASSLSNYFKDKSESEYSRALRNARKDKERYFLVKRNITYQELKALKTFPIFNLGRYKGGMIAVQENKRILPFRDLAYRTIGYYNANSKAAVGLEGAYGDYINGETGKRLVQRIAGGVWMPVNDDAEIAPKDGADVISTIDVNMQDLAQNALKKQLIKSAADFGCVIVMEVKTGEIKAISNFTKVGEDDYKETFNYAIAQSAEPGSTFKLASYLVAIEDGKFGLNDMMDTQGGTFKVYNHTIRDHENEGVIPMKVAFERSSNVAIVKEIYSHYKDNPDAFTSKLKDLQLGEKLGLQIPGEGTPLIKTPKSKSWSGLTLPQMAYGYELKITPMQLLTLYNAVANDGKMIAPLFVHEIRRLGNTVELFKARVIKEKICSDKTLSLLKEMLEGVVTEGTAKEIASPIYKIAGKTGTAQVADGANGYKGNRKYQASFSGYFPADNPKYSMIVVVHNPTKGSYYAASVAGPVFREIADVVIGSDLELDNNHKLPQLVGNTKLPSVKQGYKKSSQSVYKSFGIKTLLASVNENEIGIDTNNGIAYKEVKMNKGLVPNVSGMGLKDALFVLGNSGLKPIVKGQGEVVTQSLAAGTPIYKGTRILIELE</sequence>
<evidence type="ECO:0000313" key="6">
    <source>
        <dbReference type="EMBL" id="OAQ41682.1"/>
    </source>
</evidence>
<dbReference type="InterPro" id="IPR001460">
    <property type="entry name" value="PCN-bd_Tpept"/>
</dbReference>
<dbReference type="Pfam" id="PF03793">
    <property type="entry name" value="PASTA"/>
    <property type="match status" value="1"/>
</dbReference>
<dbReference type="CDD" id="cd06575">
    <property type="entry name" value="PASTA_Pbp2x-like_2"/>
    <property type="match status" value="1"/>
</dbReference>
<keyword evidence="6" id="KW-0131">Cell cycle</keyword>
<comment type="subcellular location">
    <subcellularLocation>
        <location evidence="1">Membrane</location>
    </subcellularLocation>
</comment>
<dbReference type="PROSITE" id="PS51178">
    <property type="entry name" value="PASTA"/>
    <property type="match status" value="1"/>
</dbReference>
<dbReference type="OrthoDB" id="9804124at2"/>
<keyword evidence="6" id="KW-0132">Cell division</keyword>
<organism evidence="6 7">
    <name type="scientific">Pedobacter psychrophilus</name>
    <dbReference type="NCBI Taxonomy" id="1826909"/>
    <lineage>
        <taxon>Bacteria</taxon>
        <taxon>Pseudomonadati</taxon>
        <taxon>Bacteroidota</taxon>
        <taxon>Sphingobacteriia</taxon>
        <taxon>Sphingobacteriales</taxon>
        <taxon>Sphingobacteriaceae</taxon>
        <taxon>Pedobacter</taxon>
    </lineage>
</organism>
<dbReference type="PANTHER" id="PTHR30627">
    <property type="entry name" value="PEPTIDOGLYCAN D,D-TRANSPEPTIDASE"/>
    <property type="match status" value="1"/>
</dbReference>
<dbReference type="SUPFAM" id="SSF56519">
    <property type="entry name" value="Penicillin binding protein dimerisation domain"/>
    <property type="match status" value="1"/>
</dbReference>
<dbReference type="SUPFAM" id="SSF56601">
    <property type="entry name" value="beta-lactamase/transpeptidase-like"/>
    <property type="match status" value="1"/>
</dbReference>
<reference evidence="6 7" key="1">
    <citation type="submission" date="2016-04" db="EMBL/GenBank/DDBJ databases">
        <authorList>
            <person name="Evans L.H."/>
            <person name="Alamgir A."/>
            <person name="Owens N."/>
            <person name="Weber N.D."/>
            <person name="Virtaneva K."/>
            <person name="Barbian K."/>
            <person name="Babar A."/>
            <person name="Rosenke K."/>
        </authorList>
    </citation>
    <scope>NUCLEOTIDE SEQUENCE [LARGE SCALE GENOMIC DNA]</scope>
    <source>
        <strain evidence="6 7">CCM 8644</strain>
    </source>
</reference>
<dbReference type="STRING" id="1826909.A5893_00795"/>
<accession>A0A179DLL1</accession>
<proteinExistence type="predicted"/>
<dbReference type="SMART" id="SM00740">
    <property type="entry name" value="PASTA"/>
    <property type="match status" value="1"/>
</dbReference>
<evidence type="ECO:0000256" key="1">
    <source>
        <dbReference type="ARBA" id="ARBA00004370"/>
    </source>
</evidence>
<keyword evidence="2" id="KW-0645">Protease</keyword>
<dbReference type="AlphaFoldDB" id="A0A179DLL1"/>
<feature type="transmembrane region" description="Helical" evidence="4">
    <location>
        <begin position="7"/>
        <end position="27"/>
    </location>
</feature>
<dbReference type="RefSeq" id="WP_068820713.1">
    <property type="nucleotide sequence ID" value="NZ_LWHJ01000011.1"/>
</dbReference>
<gene>
    <name evidence="6" type="ORF">A5893_00795</name>
</gene>
<keyword evidence="4" id="KW-1133">Transmembrane helix</keyword>
<dbReference type="InterPro" id="IPR050515">
    <property type="entry name" value="Beta-lactam/transpept"/>
</dbReference>
<dbReference type="GO" id="GO:0071555">
    <property type="term" value="P:cell wall organization"/>
    <property type="evidence" value="ECO:0007669"/>
    <property type="project" value="TreeGrafter"/>
</dbReference>
<dbReference type="Gene3D" id="3.40.710.10">
    <property type="entry name" value="DD-peptidase/beta-lactamase superfamily"/>
    <property type="match status" value="1"/>
</dbReference>
<dbReference type="InterPro" id="IPR005543">
    <property type="entry name" value="PASTA_dom"/>
</dbReference>
<dbReference type="GO" id="GO:0004180">
    <property type="term" value="F:carboxypeptidase activity"/>
    <property type="evidence" value="ECO:0007669"/>
    <property type="project" value="UniProtKB-KW"/>
</dbReference>